<proteinExistence type="predicted"/>
<evidence type="ECO:0000256" key="1">
    <source>
        <dbReference type="SAM" id="MobiDB-lite"/>
    </source>
</evidence>
<evidence type="ECO:0000313" key="2">
    <source>
        <dbReference type="EMBL" id="PAV65243.1"/>
    </source>
</evidence>
<evidence type="ECO:0000313" key="3">
    <source>
        <dbReference type="Proteomes" id="UP000218231"/>
    </source>
</evidence>
<dbReference type="EMBL" id="LIAE01010215">
    <property type="protein sequence ID" value="PAV65243.1"/>
    <property type="molecule type" value="Genomic_DNA"/>
</dbReference>
<reference evidence="2 3" key="1">
    <citation type="journal article" date="2017" name="Curr. Biol.">
        <title>Genome architecture and evolution of a unichromosomal asexual nematode.</title>
        <authorList>
            <person name="Fradin H."/>
            <person name="Zegar C."/>
            <person name="Gutwein M."/>
            <person name="Lucas J."/>
            <person name="Kovtun M."/>
            <person name="Corcoran D."/>
            <person name="Baugh L.R."/>
            <person name="Kiontke K."/>
            <person name="Gunsalus K."/>
            <person name="Fitch D.H."/>
            <person name="Piano F."/>
        </authorList>
    </citation>
    <scope>NUCLEOTIDE SEQUENCE [LARGE SCALE GENOMIC DNA]</scope>
    <source>
        <strain evidence="2">PF1309</strain>
    </source>
</reference>
<dbReference type="Proteomes" id="UP000218231">
    <property type="component" value="Unassembled WGS sequence"/>
</dbReference>
<feature type="compositionally biased region" description="Basic and acidic residues" evidence="1">
    <location>
        <begin position="35"/>
        <end position="79"/>
    </location>
</feature>
<dbReference type="AlphaFoldDB" id="A0A2A2JUA3"/>
<comment type="caution">
    <text evidence="2">The sequence shown here is derived from an EMBL/GenBank/DDBJ whole genome shotgun (WGS) entry which is preliminary data.</text>
</comment>
<organism evidence="2 3">
    <name type="scientific">Diploscapter pachys</name>
    <dbReference type="NCBI Taxonomy" id="2018661"/>
    <lineage>
        <taxon>Eukaryota</taxon>
        <taxon>Metazoa</taxon>
        <taxon>Ecdysozoa</taxon>
        <taxon>Nematoda</taxon>
        <taxon>Chromadorea</taxon>
        <taxon>Rhabditida</taxon>
        <taxon>Rhabditina</taxon>
        <taxon>Rhabditomorpha</taxon>
        <taxon>Rhabditoidea</taxon>
        <taxon>Rhabditidae</taxon>
        <taxon>Diploscapter</taxon>
    </lineage>
</organism>
<name>A0A2A2JUA3_9BILA</name>
<accession>A0A2A2JUA3</accession>
<keyword evidence="3" id="KW-1185">Reference proteome</keyword>
<feature type="region of interest" description="Disordered" evidence="1">
    <location>
        <begin position="35"/>
        <end position="94"/>
    </location>
</feature>
<protein>
    <submittedName>
        <fullName evidence="2">Uncharacterized protein</fullName>
    </submittedName>
</protein>
<gene>
    <name evidence="2" type="ORF">WR25_06647</name>
</gene>
<sequence length="94" mass="10953">MSSNSSSYKNQDFRYHALTVAARFNKLHERKRAELADLKKQREQAAEEAKKKLDEALKDSTKEAQEKSADGERKKDRSKTSNAQSRHFERQQIN</sequence>